<dbReference type="PROSITE" id="PS50885">
    <property type="entry name" value="HAMP"/>
    <property type="match status" value="1"/>
</dbReference>
<keyword evidence="3" id="KW-1133">Transmembrane helix</keyword>
<keyword evidence="6" id="KW-1185">Reference proteome</keyword>
<dbReference type="SUPFAM" id="SSF158472">
    <property type="entry name" value="HAMP domain-like"/>
    <property type="match status" value="1"/>
</dbReference>
<feature type="transmembrane region" description="Helical" evidence="3">
    <location>
        <begin position="37"/>
        <end position="58"/>
    </location>
</feature>
<name>A0ABX4YEM8_9LEPT</name>
<dbReference type="CDD" id="cd06225">
    <property type="entry name" value="HAMP"/>
    <property type="match status" value="1"/>
</dbReference>
<reference evidence="5" key="1">
    <citation type="submission" date="2018-01" db="EMBL/GenBank/DDBJ databases">
        <title>Genomic characterization of Leptospira inadai serogroup Lyme isolated from captured rat in Brazil and comparative analysis with human reference strain.</title>
        <authorList>
            <person name="Moreno L.Z."/>
            <person name="Loureiro A.P."/>
            <person name="Miraglia F."/>
            <person name="Kremer F.S."/>
            <person name="Eslabao M.R."/>
            <person name="Dellagostin O.A."/>
            <person name="Lilenbaum W."/>
            <person name="Moreno A.M."/>
        </authorList>
    </citation>
    <scope>NUCLEOTIDE SEQUENCE [LARGE SCALE GENOMIC DNA]</scope>
    <source>
        <strain evidence="5">M34/99</strain>
    </source>
</reference>
<feature type="transmembrane region" description="Helical" evidence="3">
    <location>
        <begin position="98"/>
        <end position="122"/>
    </location>
</feature>
<proteinExistence type="predicted"/>
<protein>
    <submittedName>
        <fullName evidence="5">Stage II sporulation protein E</fullName>
    </submittedName>
</protein>
<feature type="transmembrane region" description="Helical" evidence="3">
    <location>
        <begin position="240"/>
        <end position="260"/>
    </location>
</feature>
<dbReference type="SUPFAM" id="SSF81606">
    <property type="entry name" value="PP2C-like"/>
    <property type="match status" value="1"/>
</dbReference>
<feature type="transmembrane region" description="Helical" evidence="3">
    <location>
        <begin position="142"/>
        <end position="163"/>
    </location>
</feature>
<evidence type="ECO:0000313" key="5">
    <source>
        <dbReference type="EMBL" id="PNV73320.1"/>
    </source>
</evidence>
<evidence type="ECO:0000256" key="1">
    <source>
        <dbReference type="PROSITE-ProRule" id="PRU00339"/>
    </source>
</evidence>
<feature type="coiled-coil region" evidence="2">
    <location>
        <begin position="581"/>
        <end position="619"/>
    </location>
</feature>
<dbReference type="Pfam" id="PF00672">
    <property type="entry name" value="HAMP"/>
    <property type="match status" value="1"/>
</dbReference>
<gene>
    <name evidence="5" type="ORF">BES34_017660</name>
</gene>
<keyword evidence="2" id="KW-0175">Coiled coil</keyword>
<dbReference type="PROSITE" id="PS50005">
    <property type="entry name" value="TPR"/>
    <property type="match status" value="1"/>
</dbReference>
<feature type="domain" description="HAMP" evidence="4">
    <location>
        <begin position="534"/>
        <end position="586"/>
    </location>
</feature>
<dbReference type="PANTHER" id="PTHR32089">
    <property type="entry name" value="METHYL-ACCEPTING CHEMOTAXIS PROTEIN MCPB"/>
    <property type="match status" value="1"/>
</dbReference>
<keyword evidence="3" id="KW-0472">Membrane</keyword>
<accession>A0ABX4YEM8</accession>
<organism evidence="5 6">
    <name type="scientific">Leptospira inadai serovar Lyme</name>
    <dbReference type="NCBI Taxonomy" id="293084"/>
    <lineage>
        <taxon>Bacteria</taxon>
        <taxon>Pseudomonadati</taxon>
        <taxon>Spirochaetota</taxon>
        <taxon>Spirochaetia</taxon>
        <taxon>Leptospirales</taxon>
        <taxon>Leptospiraceae</taxon>
        <taxon>Leptospira</taxon>
    </lineage>
</organism>
<comment type="caution">
    <text evidence="5">The sequence shown here is derived from an EMBL/GenBank/DDBJ whole genome shotgun (WGS) entry which is preliminary data.</text>
</comment>
<dbReference type="Gene3D" id="6.10.340.10">
    <property type="match status" value="1"/>
</dbReference>
<feature type="transmembrane region" description="Helical" evidence="3">
    <location>
        <begin position="6"/>
        <end position="30"/>
    </location>
</feature>
<dbReference type="InterPro" id="IPR003660">
    <property type="entry name" value="HAMP_dom"/>
</dbReference>
<dbReference type="Proteomes" id="UP000094669">
    <property type="component" value="Unassembled WGS sequence"/>
</dbReference>
<dbReference type="SMART" id="SM00331">
    <property type="entry name" value="PP2C_SIG"/>
    <property type="match status" value="1"/>
</dbReference>
<keyword evidence="1" id="KW-0802">TPR repeat</keyword>
<dbReference type="SMART" id="SM00304">
    <property type="entry name" value="HAMP"/>
    <property type="match status" value="1"/>
</dbReference>
<dbReference type="Gene3D" id="1.25.40.10">
    <property type="entry name" value="Tetratricopeptide repeat domain"/>
    <property type="match status" value="1"/>
</dbReference>
<feature type="transmembrane region" description="Helical" evidence="3">
    <location>
        <begin position="70"/>
        <end position="91"/>
    </location>
</feature>
<dbReference type="SUPFAM" id="SSF48452">
    <property type="entry name" value="TPR-like"/>
    <property type="match status" value="1"/>
</dbReference>
<evidence type="ECO:0000256" key="2">
    <source>
        <dbReference type="SAM" id="Coils"/>
    </source>
</evidence>
<feature type="transmembrane region" description="Helical" evidence="3">
    <location>
        <begin position="205"/>
        <end position="228"/>
    </location>
</feature>
<feature type="transmembrane region" description="Helical" evidence="3">
    <location>
        <begin position="175"/>
        <end position="193"/>
    </location>
</feature>
<dbReference type="InterPro" id="IPR001932">
    <property type="entry name" value="PPM-type_phosphatase-like_dom"/>
</dbReference>
<evidence type="ECO:0000256" key="3">
    <source>
        <dbReference type="SAM" id="Phobius"/>
    </source>
</evidence>
<dbReference type="InterPro" id="IPR019734">
    <property type="entry name" value="TPR_rpt"/>
</dbReference>
<dbReference type="InterPro" id="IPR011990">
    <property type="entry name" value="TPR-like_helical_dom_sf"/>
</dbReference>
<evidence type="ECO:0000259" key="4">
    <source>
        <dbReference type="PROSITE" id="PS50885"/>
    </source>
</evidence>
<feature type="repeat" description="TPR" evidence="1">
    <location>
        <begin position="1000"/>
        <end position="1033"/>
    </location>
</feature>
<dbReference type="InterPro" id="IPR036457">
    <property type="entry name" value="PPM-type-like_dom_sf"/>
</dbReference>
<keyword evidence="3" id="KW-0812">Transmembrane</keyword>
<dbReference type="Pfam" id="PF07228">
    <property type="entry name" value="SpoIIE"/>
    <property type="match status" value="1"/>
</dbReference>
<sequence>MDPIYFNFYSFGSLLAALFSAYAAVFFLGIKDRSKAALNIGIATLITIFYHSAYAVGFSSYDEWTIFHRWFMIPIPLISLIHLFLFFFYFPEPKKEKIGLILFGIQYLGILIVTGFYVTVSLKATRTFVFGSHHWDFQTPMFYKIFSLIVLIYIICLIAAGIWRAIVEKGKQRRAVIYILLSYCFLSIFSGIMNALSRDGTVSRAAYQQCADLTLVAGYFIMIVLYINITKERTTILSRIVGVAMATFLLVFQLVGYAILNGYESSFDAIQTKTTRLVVLNGERPDDLSYLVSFDPDTSRIETLFGSKDKRTGTNDKDELRLLYYKNKLIRLGNLKGDQRWERSSEIIEQDPKHLSVYSAGLKEFLLSKGSEFVSDEAVHAFFILLESKLRVIRSKFYNSPQKNDKALVSKLFVSKEPGVSATLDSFSKIFLSEVESGKNNEEMNDVFLSTLIPIREEGERIYRGIRTFRPGDEKPKYYVSYIYTHPRSGIIYEAGFDYKSLRRYLHQPALILVISLVSIVFVTAAGFRLFFKGALLTPLDNIVIGLREVNSGNLDYRLVPHVEDEIGFIARSFNRMTLSIKAARARLEQYAAELEGKVKERTRELEHTLDEIKELKQQQDGDYFLTSLLIRPLGENKATQEKVKVDFFLEQKKKFSFRNYEEEIGGDMNIANHIELKNRSFTVFLNADAMGKSMQGAGGALVLGAVFESIIERTRLIGSIRLQSPEYWLKSAFTELHKVFESFDGSMLVSLVMGLVDDQSGILYYINAEHPWTVLYRDGIASFIENELLFRKLGTTGLEGRVFIKTFQLEPGDVIIAGSDGRDDILLSTDETGGRILNDDEQLFLKLVEEGGGDLKRIYERILSRGPLTDDLSMIRLSFSETNERINEEETKEKEKIKKLLAKVRKMTKSDEMEEAISFLEEADTLNNRVPEVKKNFIQLYLKVKNYRQVARYAEDYLDLKPIDNDILYVASFAARKAGLLRKALNFGERLRLREPSHLKNLINLAQIYIAFKKFDEAASTIRFALELSPENSTIQKIKDLLNRLVEKQESENL</sequence>
<dbReference type="PANTHER" id="PTHR32089:SF114">
    <property type="entry name" value="METHYL-ACCEPTING CHEMOTAXIS PROTEIN MCPB"/>
    <property type="match status" value="1"/>
</dbReference>
<dbReference type="EMBL" id="MCRM02000024">
    <property type="protein sequence ID" value="PNV73320.1"/>
    <property type="molecule type" value="Genomic_DNA"/>
</dbReference>
<dbReference type="Gene3D" id="3.60.40.10">
    <property type="entry name" value="PPM-type phosphatase domain"/>
    <property type="match status" value="1"/>
</dbReference>
<evidence type="ECO:0000313" key="6">
    <source>
        <dbReference type="Proteomes" id="UP000094669"/>
    </source>
</evidence>
<dbReference type="RefSeq" id="WP_010410928.1">
    <property type="nucleotide sequence ID" value="NZ_MCRM02000024.1"/>
</dbReference>